<dbReference type="GO" id="GO:0004376">
    <property type="term" value="F:GPI mannosyltransferase activity"/>
    <property type="evidence" value="ECO:0007669"/>
    <property type="project" value="InterPro"/>
</dbReference>
<keyword evidence="7 11" id="KW-0812">Transmembrane</keyword>
<keyword evidence="4 11" id="KW-0337">GPI-anchor biosynthesis</keyword>
<dbReference type="InterPro" id="IPR007315">
    <property type="entry name" value="PIG-V/Gpi18"/>
</dbReference>
<feature type="transmembrane region" description="Helical" evidence="11">
    <location>
        <begin position="148"/>
        <end position="174"/>
    </location>
</feature>
<dbReference type="GO" id="GO:0000009">
    <property type="term" value="F:alpha-1,6-mannosyltransferase activity"/>
    <property type="evidence" value="ECO:0007669"/>
    <property type="project" value="InterPro"/>
</dbReference>
<dbReference type="RefSeq" id="XP_067717609.1">
    <property type="nucleotide sequence ID" value="XM_067861508.1"/>
</dbReference>
<dbReference type="PANTHER" id="PTHR12468">
    <property type="entry name" value="GPI MANNOSYLTRANSFERASE 2"/>
    <property type="match status" value="1"/>
</dbReference>
<protein>
    <recommendedName>
        <fullName evidence="11">GPI mannosyltransferase 2</fullName>
        <ecNumber evidence="11">2.4.1.-</ecNumber>
    </recommendedName>
</protein>
<feature type="transmembrane region" description="Helical" evidence="11">
    <location>
        <begin position="482"/>
        <end position="500"/>
    </location>
</feature>
<dbReference type="EC" id="2.4.1.-" evidence="11"/>
<evidence type="ECO:0000256" key="1">
    <source>
        <dbReference type="ARBA" id="ARBA00004477"/>
    </source>
</evidence>
<comment type="similarity">
    <text evidence="3 11">Belongs to the PIGV family.</text>
</comment>
<sequence length="503" mass="57735">MMERPAVKQNVTHITIDGYLAGRSSGEGREAMCTVPERLSYKVHSEMPYSDLMSLLDDRRPDGSLNEHFYGGVQFTLWKRLLPFLSWDGERMLKIAIDELVYGNEDSAAFLPLLPWLANIGGKALRFLHLSHAARLGIDASSVEAPKALYMGIAGLVITNIAGIIAAGVLYLLVWEVLYRRKLMADSRDGIPVLTIDELKPMSITYEYIERIAYFSVVFFCLGPATVHCTSIYTENLFCLSTFSGQLLLFAAEDHRKIATHGSGHKTKSYIKSYVYEVAAVALFFLGSALRSNGVLLLVPLFFYTVRTCGIIGRFNVLYGYDMNRLGLRRSAYDGKVTFLSILRFFSHWVRALIYAILLIVPMAVFQGYLYCMYCLKLPSEQFHAIRRYPGFVRLLVKSDGITLLQKVLSAEKRYVRPWCSSIPPRAYDYVQKKYWDVGFLWVLRPPSRLHVFLYCWTTYMVTYYAIRWYGVTVHQLRAKIWRSFAGMFELLLFYIITHFDHD</sequence>
<evidence type="ECO:0000256" key="3">
    <source>
        <dbReference type="ARBA" id="ARBA00008698"/>
    </source>
</evidence>
<proteinExistence type="inferred from homology"/>
<dbReference type="GO" id="GO:0006506">
    <property type="term" value="P:GPI anchor biosynthetic process"/>
    <property type="evidence" value="ECO:0007669"/>
    <property type="project" value="UniProtKB-KW"/>
</dbReference>
<feature type="transmembrane region" description="Helical" evidence="11">
    <location>
        <begin position="452"/>
        <end position="470"/>
    </location>
</feature>
<evidence type="ECO:0000256" key="9">
    <source>
        <dbReference type="ARBA" id="ARBA00022989"/>
    </source>
</evidence>
<evidence type="ECO:0000256" key="11">
    <source>
        <dbReference type="RuleBase" id="RU363112"/>
    </source>
</evidence>
<comment type="pathway">
    <text evidence="2 11">Glycolipid biosynthesis; glycosylphosphatidylinositol-anchor biosynthesis.</text>
</comment>
<organism evidence="12 13">
    <name type="scientific">Babesia caballi</name>
    <dbReference type="NCBI Taxonomy" id="5871"/>
    <lineage>
        <taxon>Eukaryota</taxon>
        <taxon>Sar</taxon>
        <taxon>Alveolata</taxon>
        <taxon>Apicomplexa</taxon>
        <taxon>Aconoidasida</taxon>
        <taxon>Piroplasmida</taxon>
        <taxon>Babesiidae</taxon>
        <taxon>Babesia</taxon>
    </lineage>
</organism>
<dbReference type="Proteomes" id="UP001497744">
    <property type="component" value="Unassembled WGS sequence"/>
</dbReference>
<dbReference type="AlphaFoldDB" id="A0AAV4M0W1"/>
<evidence type="ECO:0000313" key="12">
    <source>
        <dbReference type="EMBL" id="GIX65540.1"/>
    </source>
</evidence>
<feature type="transmembrane region" description="Helical" evidence="11">
    <location>
        <begin position="352"/>
        <end position="371"/>
    </location>
</feature>
<accession>A0AAV4M0W1</accession>
<reference evidence="12 13" key="1">
    <citation type="submission" date="2021-06" db="EMBL/GenBank/DDBJ databases">
        <title>Genome sequence of Babesia caballi.</title>
        <authorList>
            <person name="Yamagishi J."/>
            <person name="Kidaka T."/>
            <person name="Ochi A."/>
        </authorList>
    </citation>
    <scope>NUCLEOTIDE SEQUENCE [LARGE SCALE GENOMIC DNA]</scope>
    <source>
        <strain evidence="12">USDA-D6B2</strain>
    </source>
</reference>
<keyword evidence="9 11" id="KW-1133">Transmembrane helix</keyword>
<keyword evidence="6 11" id="KW-0808">Transferase</keyword>
<evidence type="ECO:0000256" key="2">
    <source>
        <dbReference type="ARBA" id="ARBA00004687"/>
    </source>
</evidence>
<dbReference type="GeneID" id="94197021"/>
<comment type="caution">
    <text evidence="11">Lacks conserved residue(s) required for the propagation of feature annotation.</text>
</comment>
<comment type="subcellular location">
    <subcellularLocation>
        <location evidence="1 11">Endoplasmic reticulum membrane</location>
        <topology evidence="1 11">Multi-pass membrane protein</topology>
    </subcellularLocation>
</comment>
<dbReference type="Pfam" id="PF04188">
    <property type="entry name" value="Mannosyl_trans2"/>
    <property type="match status" value="1"/>
</dbReference>
<evidence type="ECO:0000256" key="4">
    <source>
        <dbReference type="ARBA" id="ARBA00022502"/>
    </source>
</evidence>
<gene>
    <name evidence="12" type="ORF">BcabD6B2_49750</name>
</gene>
<evidence type="ECO:0000256" key="7">
    <source>
        <dbReference type="ARBA" id="ARBA00022692"/>
    </source>
</evidence>
<evidence type="ECO:0000256" key="5">
    <source>
        <dbReference type="ARBA" id="ARBA00022676"/>
    </source>
</evidence>
<evidence type="ECO:0000313" key="13">
    <source>
        <dbReference type="Proteomes" id="UP001497744"/>
    </source>
</evidence>
<evidence type="ECO:0000256" key="6">
    <source>
        <dbReference type="ARBA" id="ARBA00022679"/>
    </source>
</evidence>
<feature type="transmembrane region" description="Helical" evidence="11">
    <location>
        <begin position="208"/>
        <end position="227"/>
    </location>
</feature>
<evidence type="ECO:0000256" key="10">
    <source>
        <dbReference type="ARBA" id="ARBA00023136"/>
    </source>
</evidence>
<keyword evidence="8 11" id="KW-0256">Endoplasmic reticulum</keyword>
<dbReference type="GO" id="GO:0031501">
    <property type="term" value="C:mannosyltransferase complex"/>
    <property type="evidence" value="ECO:0007669"/>
    <property type="project" value="TreeGrafter"/>
</dbReference>
<dbReference type="GO" id="GO:0005789">
    <property type="term" value="C:endoplasmic reticulum membrane"/>
    <property type="evidence" value="ECO:0007669"/>
    <property type="project" value="UniProtKB-SubCell"/>
</dbReference>
<keyword evidence="10 11" id="KW-0472">Membrane</keyword>
<comment type="function">
    <text evidence="11">Mannosyltransferase involved in glycosylphosphatidylinositol-anchor biosynthesis.</text>
</comment>
<dbReference type="EMBL" id="BPLF01000005">
    <property type="protein sequence ID" value="GIX65540.1"/>
    <property type="molecule type" value="Genomic_DNA"/>
</dbReference>
<evidence type="ECO:0000256" key="8">
    <source>
        <dbReference type="ARBA" id="ARBA00022824"/>
    </source>
</evidence>
<dbReference type="PANTHER" id="PTHR12468:SF2">
    <property type="entry name" value="GPI MANNOSYLTRANSFERASE 2"/>
    <property type="match status" value="1"/>
</dbReference>
<keyword evidence="13" id="KW-1185">Reference proteome</keyword>
<comment type="caution">
    <text evidence="12">The sequence shown here is derived from an EMBL/GenBank/DDBJ whole genome shotgun (WGS) entry which is preliminary data.</text>
</comment>
<name>A0AAV4M0W1_BABCB</name>
<keyword evidence="5 11" id="KW-0328">Glycosyltransferase</keyword>